<dbReference type="GeneID" id="66952236"/>
<dbReference type="InterPro" id="IPR014506">
    <property type="entry name" value="UCP020479_CheW"/>
</dbReference>
<dbReference type="InterPro" id="IPR002545">
    <property type="entry name" value="CheW-lke_dom"/>
</dbReference>
<dbReference type="PROSITE" id="PS50851">
    <property type="entry name" value="CHEW"/>
    <property type="match status" value="1"/>
</dbReference>
<name>A0A2A5T1G7_9GAMM</name>
<dbReference type="PIRSF" id="PIRSF020479">
    <property type="entry name" value="UCP020479_CheW"/>
    <property type="match status" value="1"/>
</dbReference>
<dbReference type="Proteomes" id="UP000219020">
    <property type="component" value="Unassembled WGS sequence"/>
</dbReference>
<accession>A0A2A5T1G7</accession>
<dbReference type="InterPro" id="IPR036061">
    <property type="entry name" value="CheW-like_dom_sf"/>
</dbReference>
<keyword evidence="3" id="KW-1185">Reference proteome</keyword>
<reference evidence="3" key="1">
    <citation type="submission" date="2017-04" db="EMBL/GenBank/DDBJ databases">
        <title>Genome evolution of the luminous symbionts of deep sea anglerfish.</title>
        <authorList>
            <person name="Hendry T.A."/>
        </authorList>
    </citation>
    <scope>NUCLEOTIDE SEQUENCE [LARGE SCALE GENOMIC DNA]</scope>
</reference>
<evidence type="ECO:0000313" key="3">
    <source>
        <dbReference type="Proteomes" id="UP000219020"/>
    </source>
</evidence>
<dbReference type="RefSeq" id="WP_097356968.1">
    <property type="nucleotide sequence ID" value="NZ_CAWNJE010000037.1"/>
</dbReference>
<evidence type="ECO:0000259" key="1">
    <source>
        <dbReference type="PROSITE" id="PS50851"/>
    </source>
</evidence>
<proteinExistence type="predicted"/>
<sequence>MKDNRDISSIQALDSYFEALLLDEVLFQFEDIDMILKSVADLNVTPTLRLQSRLINNSVESTGVSSMQAELDLSHVEKLFGQLKLDENMEVEIISEQKLVIDTDVMANKEVLVEIKTENTENAFMAYADEVIEPVKEVMASYPHVDTEIYVNDESEVQTKREIVSPWQNITTKDVFQVLFFESVGVTYAVPLAELGGIHRLKECNHLMGRPAWYLGLQTERNHQFDIVDTGKWMMAERITYDNHRDDYNYIVLLGDSKWGLACDVLQGTELLKIEQVQWRLQVGKRPWLTGLVKEKMCALLHVEALVTLLNQGVDAKALM</sequence>
<protein>
    <submittedName>
        <fullName evidence="2">CheW domain protein</fullName>
    </submittedName>
</protein>
<dbReference type="GO" id="GO:0007165">
    <property type="term" value="P:signal transduction"/>
    <property type="evidence" value="ECO:0007669"/>
    <property type="project" value="InterPro"/>
</dbReference>
<comment type="caution">
    <text evidence="2">The sequence shown here is derived from an EMBL/GenBank/DDBJ whole genome shotgun (WGS) entry which is preliminary data.</text>
</comment>
<dbReference type="AlphaFoldDB" id="A0A2A5T1G7"/>
<dbReference type="EMBL" id="NBYY01000028">
    <property type="protein sequence ID" value="PCS22009.1"/>
    <property type="molecule type" value="Genomic_DNA"/>
</dbReference>
<dbReference type="SMART" id="SM00260">
    <property type="entry name" value="CheW"/>
    <property type="match status" value="1"/>
</dbReference>
<evidence type="ECO:0000313" key="2">
    <source>
        <dbReference type="EMBL" id="PCS22009.1"/>
    </source>
</evidence>
<gene>
    <name evidence="2" type="ORF">BTN49_2474</name>
</gene>
<dbReference type="SUPFAM" id="SSF50341">
    <property type="entry name" value="CheW-like"/>
    <property type="match status" value="1"/>
</dbReference>
<feature type="domain" description="CheW-like" evidence="1">
    <location>
        <begin position="175"/>
        <end position="312"/>
    </location>
</feature>
<organism evidence="2 3">
    <name type="scientific">Candidatus Enterovibrio escicola</name>
    <dbReference type="NCBI Taxonomy" id="1927127"/>
    <lineage>
        <taxon>Bacteria</taxon>
        <taxon>Pseudomonadati</taxon>
        <taxon>Pseudomonadota</taxon>
        <taxon>Gammaproteobacteria</taxon>
        <taxon>Vibrionales</taxon>
        <taxon>Vibrionaceae</taxon>
        <taxon>Enterovibrio</taxon>
    </lineage>
</organism>
<dbReference type="Pfam" id="PF01584">
    <property type="entry name" value="CheW"/>
    <property type="match status" value="1"/>
</dbReference>
<dbReference type="GO" id="GO:0006935">
    <property type="term" value="P:chemotaxis"/>
    <property type="evidence" value="ECO:0007669"/>
    <property type="project" value="InterPro"/>
</dbReference>